<dbReference type="OrthoDB" id="9814400at2"/>
<dbReference type="PANTHER" id="PTHR13504">
    <property type="entry name" value="FIDO DOMAIN-CONTAINING PROTEIN DDB_G0283145"/>
    <property type="match status" value="1"/>
</dbReference>
<keyword evidence="2" id="KW-0547">Nucleotide-binding</keyword>
<dbReference type="InterPro" id="IPR003812">
    <property type="entry name" value="Fido"/>
</dbReference>
<feature type="binding site" evidence="2">
    <location>
        <begin position="194"/>
        <end position="201"/>
    </location>
    <ligand>
        <name>ATP</name>
        <dbReference type="ChEBI" id="CHEBI:30616"/>
    </ligand>
</feature>
<evidence type="ECO:0000259" key="4">
    <source>
        <dbReference type="PROSITE" id="PS51459"/>
    </source>
</evidence>
<dbReference type="Gene3D" id="1.10.3290.10">
    <property type="entry name" value="Fido-like domain"/>
    <property type="match status" value="1"/>
</dbReference>
<dbReference type="InterPro" id="IPR036597">
    <property type="entry name" value="Fido-like_dom_sf"/>
</dbReference>
<evidence type="ECO:0000313" key="5">
    <source>
        <dbReference type="EMBL" id="PZF72750.1"/>
    </source>
</evidence>
<dbReference type="PANTHER" id="PTHR13504:SF38">
    <property type="entry name" value="FIDO DOMAIN-CONTAINING PROTEIN"/>
    <property type="match status" value="1"/>
</dbReference>
<dbReference type="AlphaFoldDB" id="A0A2W2AKG5"/>
<proteinExistence type="predicted"/>
<feature type="domain" description="Fido" evidence="4">
    <location>
        <begin position="97"/>
        <end position="249"/>
    </location>
</feature>
<sequence>MPYAEKLTQIESLRNIIDQYGPISNDLLKKINYKFRLEWNYTSNSMEGNSLTKQETRSVMVGNITVGGKPMKDILEMKGHDDLISDILKMSKGELNISEKRIKEIHKAIVHEDDPAKQKMIGKWKLDPNYLYNYKQERFDFVAPGDVEDAMHQLINWLNGEKDKISRQANDAMHPVTLAFEFHLKYITVHPFHDGNGRTARILTNIILIAYGLPPIYITETEKKLYYQYLADIQGYGGEPDLFYDFMADRLIRSMELVIDAIEGRTIEEPDDLKKKLSLLKKQLGQDPNSRVEIRYSNDAVANAIKKSIIPLTEIWENKLRNFDALFKSREIRVSASNLTRKGIEANKTLNDFCQGMLTSIMKSAVKVTDVRIRCNFKNLRTIDKELNINGGEINVQFHDHLYEIIYSGANQSITKLYDQFLTEAEIESITDSIGNWAFNEIEEIVAREK</sequence>
<dbReference type="Pfam" id="PF02661">
    <property type="entry name" value="Fic"/>
    <property type="match status" value="1"/>
</dbReference>
<reference evidence="5 6" key="1">
    <citation type="submission" date="2018-06" db="EMBL/GenBank/DDBJ databases">
        <title>Mucibacter soli gen. nov., sp. nov., a new member of the family Chitinophagaceae producing mucin.</title>
        <authorList>
            <person name="Kim M.-K."/>
            <person name="Park S."/>
            <person name="Kim T.-S."/>
            <person name="Joung Y."/>
            <person name="Han J.-H."/>
            <person name="Kim S.B."/>
        </authorList>
    </citation>
    <scope>NUCLEOTIDE SEQUENCE [LARGE SCALE GENOMIC DNA]</scope>
    <source>
        <strain evidence="5 6">R1-15</strain>
    </source>
</reference>
<accession>A0A2W2AKG5</accession>
<feature type="binding site" evidence="2">
    <location>
        <begin position="226"/>
        <end position="227"/>
    </location>
    <ligand>
        <name>ATP</name>
        <dbReference type="ChEBI" id="CHEBI:30616"/>
    </ligand>
</feature>
<gene>
    <name evidence="5" type="ORF">DN068_12895</name>
</gene>
<feature type="site" description="Important for autoinhibition of adenylyltransferase activity" evidence="3">
    <location>
        <position position="47"/>
    </location>
</feature>
<evidence type="ECO:0000313" key="6">
    <source>
        <dbReference type="Proteomes" id="UP000248745"/>
    </source>
</evidence>
<dbReference type="PROSITE" id="PS51459">
    <property type="entry name" value="FIDO"/>
    <property type="match status" value="1"/>
</dbReference>
<dbReference type="EMBL" id="QKTW01000017">
    <property type="protein sequence ID" value="PZF72750.1"/>
    <property type="molecule type" value="Genomic_DNA"/>
</dbReference>
<feature type="active site" evidence="1">
    <location>
        <position position="190"/>
    </location>
</feature>
<dbReference type="RefSeq" id="WP_110999342.1">
    <property type="nucleotide sequence ID" value="NZ_QKTW01000017.1"/>
</dbReference>
<evidence type="ECO:0000256" key="1">
    <source>
        <dbReference type="PIRSR" id="PIRSR640198-1"/>
    </source>
</evidence>
<organism evidence="5 6">
    <name type="scientific">Taibaiella soli</name>
    <dbReference type="NCBI Taxonomy" id="1649169"/>
    <lineage>
        <taxon>Bacteria</taxon>
        <taxon>Pseudomonadati</taxon>
        <taxon>Bacteroidota</taxon>
        <taxon>Chitinophagia</taxon>
        <taxon>Chitinophagales</taxon>
        <taxon>Chitinophagaceae</taxon>
        <taxon>Taibaiella</taxon>
    </lineage>
</organism>
<dbReference type="Proteomes" id="UP000248745">
    <property type="component" value="Unassembled WGS sequence"/>
</dbReference>
<keyword evidence="2" id="KW-0067">ATP-binding</keyword>
<dbReference type="GO" id="GO:0005524">
    <property type="term" value="F:ATP binding"/>
    <property type="evidence" value="ECO:0007669"/>
    <property type="project" value="UniProtKB-KW"/>
</dbReference>
<dbReference type="SUPFAM" id="SSF140931">
    <property type="entry name" value="Fic-like"/>
    <property type="match status" value="1"/>
</dbReference>
<comment type="caution">
    <text evidence="5">The sequence shown here is derived from an EMBL/GenBank/DDBJ whole genome shotgun (WGS) entry which is preliminary data.</text>
</comment>
<evidence type="ECO:0000256" key="2">
    <source>
        <dbReference type="PIRSR" id="PIRSR640198-2"/>
    </source>
</evidence>
<evidence type="ECO:0000256" key="3">
    <source>
        <dbReference type="PIRSR" id="PIRSR640198-3"/>
    </source>
</evidence>
<protein>
    <recommendedName>
        <fullName evidence="4">Fido domain-containing protein</fullName>
    </recommendedName>
</protein>
<dbReference type="InterPro" id="IPR040198">
    <property type="entry name" value="Fido_containing"/>
</dbReference>
<name>A0A2W2AKG5_9BACT</name>
<keyword evidence="6" id="KW-1185">Reference proteome</keyword>